<proteinExistence type="predicted"/>
<sequence>MSQPLRPSHLIKPKTGPDDPELQETLQEGLQQVAPDDIVQLTAELLARRQRLLPTVFALASGSPCEPETLHVLANSLAPTAKQAQAAAGLLQHLLSCEALPNLLTEEAPVEERLRHFLTACGTADRRLALETATGLLHLATPRRYWLWTRWLWDVEHRTGILPLLASTTHALQGEDVGIQYRHLGALVAMGAELGRNSGLLSAELADDPERGPFATDAFLAIAYSVYLYGITNWRLSREFNRLLPSLPDLARRLLGLPRPARAQV</sequence>
<gene>
    <name evidence="2" type="ORF">ENM21_04540</name>
</gene>
<accession>A0A7C5RTH3</accession>
<comment type="caution">
    <text evidence="2">The sequence shown here is derived from an EMBL/GenBank/DDBJ whole genome shotgun (WGS) entry which is preliminary data.</text>
</comment>
<protein>
    <submittedName>
        <fullName evidence="2">Uncharacterized protein</fullName>
    </submittedName>
</protein>
<dbReference type="AlphaFoldDB" id="A0A7C5RTH3"/>
<reference evidence="2" key="1">
    <citation type="journal article" date="2020" name="mSystems">
        <title>Genome- and Community-Level Interaction Insights into Carbon Utilization and Element Cycling Functions of Hydrothermarchaeota in Hydrothermal Sediment.</title>
        <authorList>
            <person name="Zhou Z."/>
            <person name="Liu Y."/>
            <person name="Xu W."/>
            <person name="Pan J."/>
            <person name="Luo Z.H."/>
            <person name="Li M."/>
        </authorList>
    </citation>
    <scope>NUCLEOTIDE SEQUENCE [LARGE SCALE GENOMIC DNA]</scope>
    <source>
        <strain evidence="2">SpSt-1065</strain>
    </source>
</reference>
<feature type="region of interest" description="Disordered" evidence="1">
    <location>
        <begin position="1"/>
        <end position="21"/>
    </location>
</feature>
<name>A0A7C5RTH3_THERO</name>
<evidence type="ECO:0000256" key="1">
    <source>
        <dbReference type="SAM" id="MobiDB-lite"/>
    </source>
</evidence>
<dbReference type="EMBL" id="DRWX01000216">
    <property type="protein sequence ID" value="HHM96463.1"/>
    <property type="molecule type" value="Genomic_DNA"/>
</dbReference>
<evidence type="ECO:0000313" key="2">
    <source>
        <dbReference type="EMBL" id="HHM96463.1"/>
    </source>
</evidence>
<organism evidence="2">
    <name type="scientific">Thermomicrobium roseum</name>
    <dbReference type="NCBI Taxonomy" id="500"/>
    <lineage>
        <taxon>Bacteria</taxon>
        <taxon>Pseudomonadati</taxon>
        <taxon>Thermomicrobiota</taxon>
        <taxon>Thermomicrobia</taxon>
        <taxon>Thermomicrobiales</taxon>
        <taxon>Thermomicrobiaceae</taxon>
        <taxon>Thermomicrobium</taxon>
    </lineage>
</organism>